<comment type="caution">
    <text evidence="1">The sequence shown here is derived from an EMBL/GenBank/DDBJ whole genome shotgun (WGS) entry which is preliminary data.</text>
</comment>
<gene>
    <name evidence="1" type="ORF">NM208_g2360</name>
</gene>
<protein>
    <submittedName>
        <fullName evidence="1">Uncharacterized protein</fullName>
    </submittedName>
</protein>
<keyword evidence="2" id="KW-1185">Reference proteome</keyword>
<accession>A0ACC1STD2</accession>
<evidence type="ECO:0000313" key="2">
    <source>
        <dbReference type="Proteomes" id="UP001148629"/>
    </source>
</evidence>
<proteinExistence type="predicted"/>
<sequence length="88" mass="9680">MSTDAKAVYAPFGSGARKCIGIHAGLMEIRLAAAHFFWDCSPGTILAPETTPESMAFLNYFATFPVSHRCDIMRQSSLTRSEHIRLAC</sequence>
<evidence type="ECO:0000313" key="1">
    <source>
        <dbReference type="EMBL" id="KAJ3545741.1"/>
    </source>
</evidence>
<name>A0ACC1STD2_9HYPO</name>
<dbReference type="Proteomes" id="UP001148629">
    <property type="component" value="Unassembled WGS sequence"/>
</dbReference>
<organism evidence="1 2">
    <name type="scientific">Fusarium decemcellulare</name>
    <dbReference type="NCBI Taxonomy" id="57161"/>
    <lineage>
        <taxon>Eukaryota</taxon>
        <taxon>Fungi</taxon>
        <taxon>Dikarya</taxon>
        <taxon>Ascomycota</taxon>
        <taxon>Pezizomycotina</taxon>
        <taxon>Sordariomycetes</taxon>
        <taxon>Hypocreomycetidae</taxon>
        <taxon>Hypocreales</taxon>
        <taxon>Nectriaceae</taxon>
        <taxon>Fusarium</taxon>
        <taxon>Fusarium decemcellulare species complex</taxon>
    </lineage>
</organism>
<reference evidence="1" key="1">
    <citation type="submission" date="2022-08" db="EMBL/GenBank/DDBJ databases">
        <title>Genome Sequence of Fusarium decemcellulare.</title>
        <authorList>
            <person name="Buettner E."/>
        </authorList>
    </citation>
    <scope>NUCLEOTIDE SEQUENCE</scope>
    <source>
        <strain evidence="1">Babe19</strain>
    </source>
</reference>
<dbReference type="EMBL" id="JANRMS010000139">
    <property type="protein sequence ID" value="KAJ3545741.1"/>
    <property type="molecule type" value="Genomic_DNA"/>
</dbReference>